<proteinExistence type="predicted"/>
<reference evidence="2 3" key="1">
    <citation type="journal article" date="2018" name="PLoS Pathog.">
        <title>Evolution of structural diversity of trichothecenes, a family of toxins produced by plant pathogenic and entomopathogenic fungi.</title>
        <authorList>
            <person name="Proctor R.H."/>
            <person name="McCormick S.P."/>
            <person name="Kim H.S."/>
            <person name="Cardoza R.E."/>
            <person name="Stanley A.M."/>
            <person name="Lindo L."/>
            <person name="Kelly A."/>
            <person name="Brown D.W."/>
            <person name="Lee T."/>
            <person name="Vaughan M.M."/>
            <person name="Alexander N.J."/>
            <person name="Busman M."/>
            <person name="Gutierrez S."/>
        </authorList>
    </citation>
    <scope>NUCLEOTIDE SEQUENCE [LARGE SCALE GENOMIC DNA]</scope>
    <source>
        <strain evidence="2 3">NRRL 20695</strain>
    </source>
</reference>
<dbReference type="Pfam" id="PF06985">
    <property type="entry name" value="HET"/>
    <property type="match status" value="1"/>
</dbReference>
<dbReference type="AlphaFoldDB" id="A0A395T8W8"/>
<dbReference type="OrthoDB" id="2958217at2759"/>
<dbReference type="STRING" id="694270.A0A395T8W8"/>
<organism evidence="2 3">
    <name type="scientific">Fusarium longipes</name>
    <dbReference type="NCBI Taxonomy" id="694270"/>
    <lineage>
        <taxon>Eukaryota</taxon>
        <taxon>Fungi</taxon>
        <taxon>Dikarya</taxon>
        <taxon>Ascomycota</taxon>
        <taxon>Pezizomycotina</taxon>
        <taxon>Sordariomycetes</taxon>
        <taxon>Hypocreomycetidae</taxon>
        <taxon>Hypocreales</taxon>
        <taxon>Nectriaceae</taxon>
        <taxon>Fusarium</taxon>
    </lineage>
</organism>
<keyword evidence="3" id="KW-1185">Reference proteome</keyword>
<protein>
    <recommendedName>
        <fullName evidence="1">Heterokaryon incompatibility domain-containing protein</fullName>
    </recommendedName>
</protein>
<evidence type="ECO:0000259" key="1">
    <source>
        <dbReference type="Pfam" id="PF06985"/>
    </source>
</evidence>
<dbReference type="EMBL" id="PXOG01000014">
    <property type="protein sequence ID" value="RGP81170.1"/>
    <property type="molecule type" value="Genomic_DNA"/>
</dbReference>
<name>A0A395T8W8_9HYPO</name>
<comment type="caution">
    <text evidence="2">The sequence shown here is derived from an EMBL/GenBank/DDBJ whole genome shotgun (WGS) entry which is preliminary data.</text>
</comment>
<sequence length="485" mass="55850">MCPLPTSSNFHGDFRGLQVLRFLDVQAHCLVEKTSLEKYIALSYVWGAASNFRLTRANRPALLIPGSLERVAQFIPNTISDAIALTKRLGCRYLWVDALCLLQNDAADLELGVNAMDLIYERAWLTVVAGCGHDVSTRLPGVKEGTRKPRQDMYQICPGVELGIITGVDSLLKKSVYETRAWTFQEQVLSRRVLYFLEDKVFYRCRAAEQAEQFTDVLSQTRQTTASLGSLLPEAVQMTDPTFDYSVMLFYYTQRALTNQNDVSRAMAGIMRRFMDVMKCQFFQGLPTAAFDQFIVFSAKRGILRRRFSFPSYSWIGWKGCVDIDFRYSLTYERTNDWLRQRTWIIWYKRSPSGAIDLVWNPDANPSFPLQDMEYTGYRTRRTFASGDHVPLLLDTRRTKPRKRVSFLAVPPYPLLQFWTVSLFYNIRDVDVFEGTAHLTDSNQEKCGRVYLDGFEETTFFDSRDPFEIILLSEAYSHGSLEDKS</sequence>
<evidence type="ECO:0000313" key="3">
    <source>
        <dbReference type="Proteomes" id="UP000266234"/>
    </source>
</evidence>
<dbReference type="InterPro" id="IPR010730">
    <property type="entry name" value="HET"/>
</dbReference>
<dbReference type="Proteomes" id="UP000266234">
    <property type="component" value="Unassembled WGS sequence"/>
</dbReference>
<gene>
    <name evidence="2" type="ORF">FLONG3_707</name>
</gene>
<feature type="domain" description="Heterokaryon incompatibility" evidence="1">
    <location>
        <begin position="39"/>
        <end position="186"/>
    </location>
</feature>
<accession>A0A395T8W8</accession>
<dbReference type="PANTHER" id="PTHR33112">
    <property type="entry name" value="DOMAIN PROTEIN, PUTATIVE-RELATED"/>
    <property type="match status" value="1"/>
</dbReference>
<dbReference type="PANTHER" id="PTHR33112:SF12">
    <property type="entry name" value="HETEROKARYON INCOMPATIBILITY DOMAIN-CONTAINING PROTEIN"/>
    <property type="match status" value="1"/>
</dbReference>
<evidence type="ECO:0000313" key="2">
    <source>
        <dbReference type="EMBL" id="RGP81170.1"/>
    </source>
</evidence>